<evidence type="ECO:0000313" key="2">
    <source>
        <dbReference type="EMBL" id="SVA40596.1"/>
    </source>
</evidence>
<sequence>MPVTRLDITHRAPFELGRTFGDVGPYTYLEGKAYFEIDPAHDANTRITDIELGPLNSSGNIEFSADFSMLRPVDPEKGRRTMFLDVVNRGNKTVLSSFNKGMRAPNLASQAISGNGFLMRHGYTVVFCGWQADVPPIPGLISLDVPQATENGRPLVGRVLNQYQANSDTNIFPLADRYHMVNPALEIDYARLIVGDHPNGEFKEIPREKWSIIRVEDEEVEQDPSHVFMKEGFEPGRIYQLVYTAKGSRLVGLGFAAVRDICSFIKYGPRSDGNPSAGEIDHAISFGSSQCGRFLRQYIHTGMNVDEDGKQGMDGIIAHVGGGMRGEFNLRFGQPSKDVCYIIPELFPFTDLAQTDPVTGNEGGLLDLMIDQGQVPKIMFTNSSGEYWRGDAALIHTNLIGPEDALEHENVRRYHFAGTQHGQGSYPPVVTREGDGVRGHLPFNAVDYSPLLRACLNNLDQWIKGGKEAPQSQHPRQSDNTAVQSQSLLARFDQVSAVRVPSRALNPMRLDYGGEQHLGRTVKLPAERQEQYPAFVSDVDETLNEISGIRLPDVSVPLTTNTGWNPRHSSIGNEDLLIGITGGLAGWTLPLPNTEAEKKLKGDPRPSIESLYASKENYLSQVKQAAEQLADERYVLDEDVEEIIENAELRYDDISNS</sequence>
<name>A0A381VJT6_9ZZZZ</name>
<proteinExistence type="predicted"/>
<organism evidence="2">
    <name type="scientific">marine metagenome</name>
    <dbReference type="NCBI Taxonomy" id="408172"/>
    <lineage>
        <taxon>unclassified sequences</taxon>
        <taxon>metagenomes</taxon>
        <taxon>ecological metagenomes</taxon>
    </lineage>
</organism>
<gene>
    <name evidence="2" type="ORF">METZ01_LOCUS93450</name>
</gene>
<accession>A0A381VJT6</accession>
<reference evidence="2" key="1">
    <citation type="submission" date="2018-05" db="EMBL/GenBank/DDBJ databases">
        <authorList>
            <person name="Lanie J.A."/>
            <person name="Ng W.-L."/>
            <person name="Kazmierczak K.M."/>
            <person name="Andrzejewski T.M."/>
            <person name="Davidsen T.M."/>
            <person name="Wayne K.J."/>
            <person name="Tettelin H."/>
            <person name="Glass J.I."/>
            <person name="Rusch D."/>
            <person name="Podicherti R."/>
            <person name="Tsui H.-C.T."/>
            <person name="Winkler M.E."/>
        </authorList>
    </citation>
    <scope>NUCLEOTIDE SEQUENCE</scope>
</reference>
<dbReference type="InterPro" id="IPR045394">
    <property type="entry name" value="Abhydrolase_dom"/>
</dbReference>
<feature type="domain" description="Alpha/beta hydrolase" evidence="1">
    <location>
        <begin position="230"/>
        <end position="644"/>
    </location>
</feature>
<evidence type="ECO:0000259" key="1">
    <source>
        <dbReference type="Pfam" id="PF20091"/>
    </source>
</evidence>
<dbReference type="EMBL" id="UINC01009036">
    <property type="protein sequence ID" value="SVA40596.1"/>
    <property type="molecule type" value="Genomic_DNA"/>
</dbReference>
<dbReference type="Pfam" id="PF20091">
    <property type="entry name" value="Abhydrolase_10"/>
    <property type="match status" value="1"/>
</dbReference>
<protein>
    <recommendedName>
        <fullName evidence="1">Alpha/beta hydrolase domain-containing protein</fullName>
    </recommendedName>
</protein>
<dbReference type="AlphaFoldDB" id="A0A381VJT6"/>